<dbReference type="CDD" id="cd00570">
    <property type="entry name" value="GST_N_family"/>
    <property type="match status" value="1"/>
</dbReference>
<reference evidence="6" key="2">
    <citation type="submission" date="2022-01" db="EMBL/GenBank/DDBJ databases">
        <authorList>
            <person name="Yamashiro T."/>
            <person name="Shiraishi A."/>
            <person name="Satake H."/>
            <person name="Nakayama K."/>
        </authorList>
    </citation>
    <scope>NUCLEOTIDE SEQUENCE</scope>
</reference>
<gene>
    <name evidence="6" type="ORF">Tco_0908027</name>
</gene>
<organism evidence="6 7">
    <name type="scientific">Tanacetum coccineum</name>
    <dbReference type="NCBI Taxonomy" id="301880"/>
    <lineage>
        <taxon>Eukaryota</taxon>
        <taxon>Viridiplantae</taxon>
        <taxon>Streptophyta</taxon>
        <taxon>Embryophyta</taxon>
        <taxon>Tracheophyta</taxon>
        <taxon>Spermatophyta</taxon>
        <taxon>Magnoliopsida</taxon>
        <taxon>eudicotyledons</taxon>
        <taxon>Gunneridae</taxon>
        <taxon>Pentapetalae</taxon>
        <taxon>asterids</taxon>
        <taxon>campanulids</taxon>
        <taxon>Asterales</taxon>
        <taxon>Asteraceae</taxon>
        <taxon>Asteroideae</taxon>
        <taxon>Anthemideae</taxon>
        <taxon>Anthemidinae</taxon>
        <taxon>Tanacetum</taxon>
    </lineage>
</organism>
<comment type="caution">
    <text evidence="6">The sequence shown here is derived from an EMBL/GenBank/DDBJ whole genome shotgun (WGS) entry which is preliminary data.</text>
</comment>
<evidence type="ECO:0000256" key="2">
    <source>
        <dbReference type="ARBA" id="ARBA00022679"/>
    </source>
</evidence>
<dbReference type="InterPro" id="IPR036465">
    <property type="entry name" value="vWFA_dom_sf"/>
</dbReference>
<proteinExistence type="inferred from homology"/>
<dbReference type="PANTHER" id="PTHR44420:SF2">
    <property type="entry name" value="GLUTATHIONE S-TRANSFERASE DHAR2-RELATED"/>
    <property type="match status" value="1"/>
</dbReference>
<dbReference type="InterPro" id="IPR036249">
    <property type="entry name" value="Thioredoxin-like_sf"/>
</dbReference>
<comment type="catalytic activity">
    <reaction evidence="4">
        <text>RX + glutathione = an S-substituted glutathione + a halide anion + H(+)</text>
        <dbReference type="Rhea" id="RHEA:16437"/>
        <dbReference type="ChEBI" id="CHEBI:15378"/>
        <dbReference type="ChEBI" id="CHEBI:16042"/>
        <dbReference type="ChEBI" id="CHEBI:17792"/>
        <dbReference type="ChEBI" id="CHEBI:57925"/>
        <dbReference type="ChEBI" id="CHEBI:90779"/>
        <dbReference type="EC" id="2.5.1.18"/>
    </reaction>
</comment>
<dbReference type="Pfam" id="PF13409">
    <property type="entry name" value="GST_N_2"/>
    <property type="match status" value="1"/>
</dbReference>
<dbReference type="Proteomes" id="UP001151760">
    <property type="component" value="Unassembled WGS sequence"/>
</dbReference>
<keyword evidence="7" id="KW-1185">Reference proteome</keyword>
<feature type="domain" description="GST N-terminal" evidence="5">
    <location>
        <begin position="123"/>
        <end position="203"/>
    </location>
</feature>
<evidence type="ECO:0000256" key="3">
    <source>
        <dbReference type="ARBA" id="ARBA00024194"/>
    </source>
</evidence>
<dbReference type="Gene3D" id="1.20.1050.10">
    <property type="match status" value="1"/>
</dbReference>
<comment type="similarity">
    <text evidence="3">Belongs to the GST superfamily. DHAR family.</text>
</comment>
<dbReference type="Gene3D" id="3.40.50.410">
    <property type="entry name" value="von Willebrand factor, type A domain"/>
    <property type="match status" value="1"/>
</dbReference>
<protein>
    <recommendedName>
        <fullName evidence="1">glutathione transferase</fullName>
        <ecNumber evidence="1">2.5.1.18</ecNumber>
    </recommendedName>
</protein>
<keyword evidence="2" id="KW-0808">Transferase</keyword>
<dbReference type="EMBL" id="BQNB010014405">
    <property type="protein sequence ID" value="GJT27752.1"/>
    <property type="molecule type" value="Genomic_DNA"/>
</dbReference>
<sequence>MVQKAVSHAYSFWFGSLDTDKQKRIAVFPGGDAYHTPPDMEILGLGMKKANLASDVINFGDRFMGKKKLFDTMIEHADNNGNCNICHVPPELSVREALSSSAAKSASLSLQHDRVIQICEKAATEAPDVPGDCPFCQRVLLTLAVKKLSYKTHFINLDNPPEWFVAVNPDGILPLIKFDDDDKWYFNSDDIVEMIDDKYPQTSLFSPPRFAYVGFKILPKVLKFLKSKDEKYNIEEALLDELVELDRRLSKHVCFMSCSLTESCLRKPSLLKIVSLLDGSKSLIHEAMPNISFSYEEAERRRKGKMVVSDFQSKPTEDNGWSDLLVSSEALFRNGIEMDNSETSIRIHPFYIEKGQRKSAANIQYGSCAYICFVRLSVASSPLMMITNLPTYGFDSIIFQCTGDNKSAIDFILQQCSNIPGSKHIDIRFHFIMEHVENGVIELLPLSYEYPIGGHLQLSSLVGGKNCSYHTSWGMRSFTPDTLKQLADDD</sequence>
<dbReference type="PANTHER" id="PTHR44420">
    <property type="entry name" value="GLUTATHIONE S-TRANSFERASE DHAR2-RELATED"/>
    <property type="match status" value="1"/>
</dbReference>
<accession>A0ABQ5CNR7</accession>
<dbReference type="PROSITE" id="PS50404">
    <property type="entry name" value="GST_NTER"/>
    <property type="match status" value="1"/>
</dbReference>
<dbReference type="EC" id="2.5.1.18" evidence="1"/>
<evidence type="ECO:0000313" key="6">
    <source>
        <dbReference type="EMBL" id="GJT27752.1"/>
    </source>
</evidence>
<dbReference type="InterPro" id="IPR004045">
    <property type="entry name" value="Glutathione_S-Trfase_N"/>
</dbReference>
<dbReference type="Gene3D" id="3.40.30.10">
    <property type="entry name" value="Glutaredoxin"/>
    <property type="match status" value="1"/>
</dbReference>
<dbReference type="SUPFAM" id="SSF52833">
    <property type="entry name" value="Thioredoxin-like"/>
    <property type="match status" value="1"/>
</dbReference>
<dbReference type="InterPro" id="IPR044627">
    <property type="entry name" value="DHAR1/2/3/4"/>
</dbReference>
<evidence type="ECO:0000313" key="7">
    <source>
        <dbReference type="Proteomes" id="UP001151760"/>
    </source>
</evidence>
<evidence type="ECO:0000256" key="4">
    <source>
        <dbReference type="ARBA" id="ARBA00047960"/>
    </source>
</evidence>
<name>A0ABQ5CNR7_9ASTR</name>
<evidence type="ECO:0000256" key="1">
    <source>
        <dbReference type="ARBA" id="ARBA00012452"/>
    </source>
</evidence>
<evidence type="ECO:0000259" key="5">
    <source>
        <dbReference type="PROSITE" id="PS50404"/>
    </source>
</evidence>
<reference evidence="6" key="1">
    <citation type="journal article" date="2022" name="Int. J. Mol. Sci.">
        <title>Draft Genome of Tanacetum Coccineum: Genomic Comparison of Closely Related Tanacetum-Family Plants.</title>
        <authorList>
            <person name="Yamashiro T."/>
            <person name="Shiraishi A."/>
            <person name="Nakayama K."/>
            <person name="Satake H."/>
        </authorList>
    </citation>
    <scope>NUCLEOTIDE SEQUENCE</scope>
</reference>